<dbReference type="InterPro" id="IPR011629">
    <property type="entry name" value="CobW-like_C"/>
</dbReference>
<gene>
    <name evidence="7" type="ORF">FM105_01425</name>
</gene>
<name>A0A1X6WVJ3_9MICO</name>
<evidence type="ECO:0000256" key="1">
    <source>
        <dbReference type="ARBA" id="ARBA00022741"/>
    </source>
</evidence>
<evidence type="ECO:0000259" key="6">
    <source>
        <dbReference type="SMART" id="SM00833"/>
    </source>
</evidence>
<evidence type="ECO:0000313" key="7">
    <source>
        <dbReference type="EMBL" id="SLM89451.1"/>
    </source>
</evidence>
<comment type="similarity">
    <text evidence="4">Belongs to the SIMIBI class G3E GTPase family. ZNG1 subfamily.</text>
</comment>
<dbReference type="GO" id="GO:0000166">
    <property type="term" value="F:nucleotide binding"/>
    <property type="evidence" value="ECO:0007669"/>
    <property type="project" value="UniProtKB-KW"/>
</dbReference>
<dbReference type="InterPro" id="IPR051316">
    <property type="entry name" value="Zinc-reg_GTPase_activator"/>
</dbReference>
<dbReference type="PANTHER" id="PTHR13748:SF62">
    <property type="entry name" value="COBW DOMAIN-CONTAINING PROTEIN"/>
    <property type="match status" value="1"/>
</dbReference>
<evidence type="ECO:0000256" key="5">
    <source>
        <dbReference type="ARBA" id="ARBA00049117"/>
    </source>
</evidence>
<keyword evidence="3" id="KW-0143">Chaperone</keyword>
<dbReference type="GO" id="GO:0016787">
    <property type="term" value="F:hydrolase activity"/>
    <property type="evidence" value="ECO:0007669"/>
    <property type="project" value="UniProtKB-KW"/>
</dbReference>
<feature type="domain" description="CobW C-terminal" evidence="6">
    <location>
        <begin position="255"/>
        <end position="364"/>
    </location>
</feature>
<evidence type="ECO:0000313" key="8">
    <source>
        <dbReference type="Proteomes" id="UP000196581"/>
    </source>
</evidence>
<comment type="catalytic activity">
    <reaction evidence="5">
        <text>GTP + H2O = GDP + phosphate + H(+)</text>
        <dbReference type="Rhea" id="RHEA:19669"/>
        <dbReference type="ChEBI" id="CHEBI:15377"/>
        <dbReference type="ChEBI" id="CHEBI:15378"/>
        <dbReference type="ChEBI" id="CHEBI:37565"/>
        <dbReference type="ChEBI" id="CHEBI:43474"/>
        <dbReference type="ChEBI" id="CHEBI:58189"/>
    </reaction>
    <physiologicalReaction direction="left-to-right" evidence="5">
        <dbReference type="Rhea" id="RHEA:19670"/>
    </physiologicalReaction>
</comment>
<dbReference type="SUPFAM" id="SSF52540">
    <property type="entry name" value="P-loop containing nucleoside triphosphate hydrolases"/>
    <property type="match status" value="1"/>
</dbReference>
<dbReference type="InterPro" id="IPR027417">
    <property type="entry name" value="P-loop_NTPase"/>
</dbReference>
<organism evidence="7 8">
    <name type="scientific">Brevibacterium yomogidense</name>
    <dbReference type="NCBI Taxonomy" id="946573"/>
    <lineage>
        <taxon>Bacteria</taxon>
        <taxon>Bacillati</taxon>
        <taxon>Actinomycetota</taxon>
        <taxon>Actinomycetes</taxon>
        <taxon>Micrococcales</taxon>
        <taxon>Brevibacteriaceae</taxon>
        <taxon>Brevibacterium</taxon>
    </lineage>
</organism>
<evidence type="ECO:0000256" key="4">
    <source>
        <dbReference type="ARBA" id="ARBA00034320"/>
    </source>
</evidence>
<evidence type="ECO:0000256" key="3">
    <source>
        <dbReference type="ARBA" id="ARBA00023186"/>
    </source>
</evidence>
<dbReference type="AlphaFoldDB" id="A0A1X6WVJ3"/>
<dbReference type="SMART" id="SM00833">
    <property type="entry name" value="CobW_C"/>
    <property type="match status" value="1"/>
</dbReference>
<keyword evidence="2" id="KW-0378">Hydrolase</keyword>
<dbReference type="RefSeq" id="WP_218777884.1">
    <property type="nucleotide sequence ID" value="NZ_FWFF01000001.1"/>
</dbReference>
<dbReference type="InterPro" id="IPR003495">
    <property type="entry name" value="CobW/HypB/UreG_nucleotide-bd"/>
</dbReference>
<dbReference type="Proteomes" id="UP000196581">
    <property type="component" value="Unassembled WGS sequence"/>
</dbReference>
<proteinExistence type="inferred from homology"/>
<reference evidence="8" key="1">
    <citation type="submission" date="2017-02" db="EMBL/GenBank/DDBJ databases">
        <authorList>
            <person name="Dridi B."/>
        </authorList>
    </citation>
    <scope>NUCLEOTIDE SEQUENCE [LARGE SCALE GENOMIC DNA]</scope>
    <source>
        <strain evidence="8">B Co 03.10</strain>
    </source>
</reference>
<dbReference type="Pfam" id="PF02492">
    <property type="entry name" value="cobW"/>
    <property type="match status" value="1"/>
</dbReference>
<sequence length="397" mass="42072">MSRTSWSPAVPVILLTGYLGAGKTSILNHLLRHPDSRVGVVVNDFGDLNVDAGLVAGQVDEPVSIAGGCVCCLSDTSALEEALASLADPRLELDAIIVEASGIAEPLTLARMVSQWGRHRFHLAGVVDIVDALMHDETVDTGSLPPVRYAATTLVVVNKLDLLPVEDRKPAVEAIRTRVHQRNPRVLVTGTVFGRLDPTLLVDTGARRGSADSPAAATDVQGELPVWDLLRQEYSEREAAALAEIDQTGVPHRHARSVTVRLDGCADPAGVLDFVEDLPPGVYRVKGAIAVPDGEAIRWFTVQAVGPSVYVSAVPERAVEVQGQDGRGDHPGTAAHERQITSELVAIGEDFDEDAVHAILRAAMAAASEQPGAGGLGGGVRTLSGLDRLDRYVRLHS</sequence>
<dbReference type="EMBL" id="FWFF01000001">
    <property type="protein sequence ID" value="SLM89451.1"/>
    <property type="molecule type" value="Genomic_DNA"/>
</dbReference>
<dbReference type="InterPro" id="IPR036627">
    <property type="entry name" value="CobW-likC_sf"/>
</dbReference>
<dbReference type="GO" id="GO:0005737">
    <property type="term" value="C:cytoplasm"/>
    <property type="evidence" value="ECO:0007669"/>
    <property type="project" value="TreeGrafter"/>
</dbReference>
<keyword evidence="1" id="KW-0547">Nucleotide-binding</keyword>
<accession>A0A1X6WVJ3</accession>
<dbReference type="Gene3D" id="3.40.50.300">
    <property type="entry name" value="P-loop containing nucleotide triphosphate hydrolases"/>
    <property type="match status" value="1"/>
</dbReference>
<dbReference type="PANTHER" id="PTHR13748">
    <property type="entry name" value="COBW-RELATED"/>
    <property type="match status" value="1"/>
</dbReference>
<dbReference type="Pfam" id="PF07683">
    <property type="entry name" value="CobW_C"/>
    <property type="match status" value="1"/>
</dbReference>
<dbReference type="SUPFAM" id="SSF90002">
    <property type="entry name" value="Hypothetical protein YjiA, C-terminal domain"/>
    <property type="match status" value="1"/>
</dbReference>
<evidence type="ECO:0000256" key="2">
    <source>
        <dbReference type="ARBA" id="ARBA00022801"/>
    </source>
</evidence>
<keyword evidence="8" id="KW-1185">Reference proteome</keyword>
<dbReference type="CDD" id="cd03112">
    <property type="entry name" value="CobW-like"/>
    <property type="match status" value="1"/>
</dbReference>
<dbReference type="Gene3D" id="3.30.1220.10">
    <property type="entry name" value="CobW-like, C-terminal domain"/>
    <property type="match status" value="1"/>
</dbReference>
<protein>
    <submittedName>
        <fullName evidence="7">Putative metal chaperone, involved in Zn homeostasis, GTPase of COG0523 family</fullName>
    </submittedName>
</protein>